<evidence type="ECO:0000259" key="1">
    <source>
        <dbReference type="PROSITE" id="PS50053"/>
    </source>
</evidence>
<name>A0A413I9K8_9BACT</name>
<dbReference type="Gene3D" id="3.10.20.90">
    <property type="entry name" value="Phosphatidylinositol 3-kinase Catalytic Subunit, Chain A, domain 1"/>
    <property type="match status" value="1"/>
</dbReference>
<dbReference type="PRINTS" id="PR00348">
    <property type="entry name" value="UBIQUITIN"/>
</dbReference>
<dbReference type="SUPFAM" id="SSF54236">
    <property type="entry name" value="Ubiquitin-like"/>
    <property type="match status" value="1"/>
</dbReference>
<dbReference type="FunFam" id="3.10.20.90:FF:000160">
    <property type="entry name" value="Polyubiquitin-C"/>
    <property type="match status" value="1"/>
</dbReference>
<dbReference type="InterPro" id="IPR050158">
    <property type="entry name" value="Ubiquitin_ubiquitin-like"/>
</dbReference>
<dbReference type="PROSITE" id="PS50053">
    <property type="entry name" value="UBIQUITIN_2"/>
    <property type="match status" value="1"/>
</dbReference>
<dbReference type="Pfam" id="PF00240">
    <property type="entry name" value="ubiquitin"/>
    <property type="match status" value="1"/>
</dbReference>
<dbReference type="Proteomes" id="UP000284434">
    <property type="component" value="Unassembled WGS sequence"/>
</dbReference>
<dbReference type="PROSITE" id="PS00299">
    <property type="entry name" value="UBIQUITIN_1"/>
    <property type="match status" value="1"/>
</dbReference>
<dbReference type="RefSeq" id="WP_118104445.1">
    <property type="nucleotide sequence ID" value="NZ_QSCO01000020.1"/>
</dbReference>
<dbReference type="SMART" id="SM00213">
    <property type="entry name" value="UBQ"/>
    <property type="match status" value="1"/>
</dbReference>
<proteinExistence type="predicted"/>
<comment type="caution">
    <text evidence="2">The sequence shown here is derived from an EMBL/GenBank/DDBJ whole genome shotgun (WGS) entry which is preliminary data.</text>
</comment>
<organism evidence="2 3">
    <name type="scientific">Odoribacter splanchnicus</name>
    <dbReference type="NCBI Taxonomy" id="28118"/>
    <lineage>
        <taxon>Bacteria</taxon>
        <taxon>Pseudomonadati</taxon>
        <taxon>Bacteroidota</taxon>
        <taxon>Bacteroidia</taxon>
        <taxon>Bacteroidales</taxon>
        <taxon>Odoribacteraceae</taxon>
        <taxon>Odoribacter</taxon>
    </lineage>
</organism>
<evidence type="ECO:0000313" key="2">
    <source>
        <dbReference type="EMBL" id="RGY05046.1"/>
    </source>
</evidence>
<dbReference type="InterPro" id="IPR019956">
    <property type="entry name" value="Ubiquitin_dom"/>
</dbReference>
<protein>
    <submittedName>
        <fullName evidence="2">Ubiquitin</fullName>
    </submittedName>
</protein>
<gene>
    <name evidence="2" type="ORF">DXA53_13885</name>
</gene>
<accession>A0A413I9K8</accession>
<dbReference type="PANTHER" id="PTHR10666">
    <property type="entry name" value="UBIQUITIN"/>
    <property type="match status" value="1"/>
</dbReference>
<feature type="domain" description="Ubiquitin-like" evidence="1">
    <location>
        <begin position="23"/>
        <end position="98"/>
    </location>
</feature>
<sequence>MKKNVIILLLISLILSPTAGWSMQLFVKTLTGTIVTLEVEPIDTFYDIKLQIQEKTGIPVDQQVLMYAGKQCEDNRTVNDYNIPKDAVLFLVRRQKQNSNFIHVKDKEELSNFYFRIK</sequence>
<dbReference type="AlphaFoldDB" id="A0A413I9K8"/>
<dbReference type="InterPro" id="IPR029071">
    <property type="entry name" value="Ubiquitin-like_domsf"/>
</dbReference>
<evidence type="ECO:0000313" key="3">
    <source>
        <dbReference type="Proteomes" id="UP000284434"/>
    </source>
</evidence>
<reference evidence="2 3" key="1">
    <citation type="submission" date="2018-08" db="EMBL/GenBank/DDBJ databases">
        <title>A genome reference for cultivated species of the human gut microbiota.</title>
        <authorList>
            <person name="Zou Y."/>
            <person name="Xue W."/>
            <person name="Luo G."/>
        </authorList>
    </citation>
    <scope>NUCLEOTIDE SEQUENCE [LARGE SCALE GENOMIC DNA]</scope>
    <source>
        <strain evidence="2 3">OF03-11</strain>
    </source>
</reference>
<dbReference type="InterPro" id="IPR019954">
    <property type="entry name" value="Ubiquitin_CS"/>
</dbReference>
<dbReference type="InterPro" id="IPR000626">
    <property type="entry name" value="Ubiquitin-like_dom"/>
</dbReference>
<dbReference type="EMBL" id="QSCO01000020">
    <property type="protein sequence ID" value="RGY05046.1"/>
    <property type="molecule type" value="Genomic_DNA"/>
</dbReference>